<feature type="non-terminal residue" evidence="9">
    <location>
        <position position="1"/>
    </location>
</feature>
<feature type="compositionally biased region" description="Basic and acidic residues" evidence="8">
    <location>
        <begin position="458"/>
        <end position="474"/>
    </location>
</feature>
<dbReference type="GO" id="GO:0003697">
    <property type="term" value="F:single-stranded DNA binding"/>
    <property type="evidence" value="ECO:0007669"/>
    <property type="project" value="InterPro"/>
</dbReference>
<dbReference type="SMART" id="SM00726">
    <property type="entry name" value="UIM"/>
    <property type="match status" value="3"/>
</dbReference>
<dbReference type="AlphaFoldDB" id="A0A9P6LUP4"/>
<keyword evidence="5" id="KW-0190">Covalent protein-DNA linkage</keyword>
<feature type="compositionally biased region" description="Low complexity" evidence="8">
    <location>
        <begin position="497"/>
        <end position="508"/>
    </location>
</feature>
<dbReference type="Pfam" id="PF23625">
    <property type="entry name" value="UIM_2"/>
    <property type="match status" value="3"/>
</dbReference>
<proteinExistence type="inferred from homology"/>
<feature type="region of interest" description="Disordered" evidence="8">
    <location>
        <begin position="281"/>
        <end position="305"/>
    </location>
</feature>
<evidence type="ECO:0000256" key="1">
    <source>
        <dbReference type="ARBA" id="ARBA00008136"/>
    </source>
</evidence>
<dbReference type="PANTHER" id="PTHR13604">
    <property type="entry name" value="DC12-RELATED"/>
    <property type="match status" value="1"/>
</dbReference>
<name>A0A9P6LUP4_MORAP</name>
<dbReference type="Gene3D" id="3.90.1680.10">
    <property type="entry name" value="SOS response associated peptidase-like"/>
    <property type="match status" value="1"/>
</dbReference>
<feature type="compositionally biased region" description="Basic and acidic residues" evidence="8">
    <location>
        <begin position="282"/>
        <end position="302"/>
    </location>
</feature>
<feature type="compositionally biased region" description="Polar residues" evidence="8">
    <location>
        <begin position="535"/>
        <end position="564"/>
    </location>
</feature>
<evidence type="ECO:0000313" key="9">
    <source>
        <dbReference type="EMBL" id="KAF9944106.1"/>
    </source>
</evidence>
<keyword evidence="10" id="KW-1185">Reference proteome</keyword>
<evidence type="ECO:0000256" key="7">
    <source>
        <dbReference type="ARBA" id="ARBA00023239"/>
    </source>
</evidence>
<keyword evidence="7" id="KW-0456">Lyase</keyword>
<dbReference type="Pfam" id="PF02586">
    <property type="entry name" value="SRAP"/>
    <property type="match status" value="1"/>
</dbReference>
<dbReference type="SUPFAM" id="SSF143081">
    <property type="entry name" value="BB1717-like"/>
    <property type="match status" value="1"/>
</dbReference>
<dbReference type="GO" id="GO:0008233">
    <property type="term" value="F:peptidase activity"/>
    <property type="evidence" value="ECO:0007669"/>
    <property type="project" value="UniProtKB-KW"/>
</dbReference>
<dbReference type="GO" id="GO:0016829">
    <property type="term" value="F:lyase activity"/>
    <property type="evidence" value="ECO:0007669"/>
    <property type="project" value="UniProtKB-KW"/>
</dbReference>
<dbReference type="InterPro" id="IPR036590">
    <property type="entry name" value="SRAP-like"/>
</dbReference>
<reference evidence="9" key="1">
    <citation type="journal article" date="2020" name="Fungal Divers.">
        <title>Resolving the Mortierellaceae phylogeny through synthesis of multi-gene phylogenetics and phylogenomics.</title>
        <authorList>
            <person name="Vandepol N."/>
            <person name="Liber J."/>
            <person name="Desiro A."/>
            <person name="Na H."/>
            <person name="Kennedy M."/>
            <person name="Barry K."/>
            <person name="Grigoriev I.V."/>
            <person name="Miller A.N."/>
            <person name="O'Donnell K."/>
            <person name="Stajich J.E."/>
            <person name="Bonito G."/>
        </authorList>
    </citation>
    <scope>NUCLEOTIDE SEQUENCE</scope>
    <source>
        <strain evidence="9">CK1249</strain>
    </source>
</reference>
<dbReference type="EMBL" id="JAAAHY010002649">
    <property type="protein sequence ID" value="KAF9944106.1"/>
    <property type="molecule type" value="Genomic_DNA"/>
</dbReference>
<dbReference type="InterPro" id="IPR003738">
    <property type="entry name" value="SRAP"/>
</dbReference>
<evidence type="ECO:0008006" key="11">
    <source>
        <dbReference type="Google" id="ProtNLM"/>
    </source>
</evidence>
<sequence length="564" mass="63043">TSAQIRQQLDKTLPSKPADTWIGEDKYRTSYNVAPTRYQPVVRADPNNSNSYVVHMMRWGLVPRHTKSMPDYSSVLKSINARDDSLFMGPTGKPMFSHSKNHKRCILLAEGFYEWRRRGKERVPFYTRRRDGGLMLMAAIYDVATIQGETEPMYTYATITTNASPQLDWLHDRMPVLIPNHDHDKIRLWLDPKQTWNATLEAMLKPCDEFMEIEDKDEKGHKTTRTVYALETYQVDERVNSVRNDSPEFAQPWNSTLNKKTLNRFFLPKSETPSGVAVASEVKSKVEQDPGDSPESKDHVEDGATDVSTAVAKIAEEEVKEEMDRQQQLVSVAADDSQRDAGFDIQESTQQRAQSAVDDLRRREAENREEEEFKKVLELSRLDQTMNNAVGPSSPVVHDTRGQCSDKASPDGDFSGSADLLERRRTDQQREDEEMKRALEESLAHSHEHGRSQAVPHISEDQTLEKKEQDDMEKAIAASLADASQVSPEMSSVSALSGTPGPQSPTSSLAASSPGSKQGQTSAPTTPRKRKAGSSVATSPSTAKKNRASQSSKITSFFQPASPP</sequence>
<evidence type="ECO:0000256" key="3">
    <source>
        <dbReference type="ARBA" id="ARBA00022763"/>
    </source>
</evidence>
<keyword evidence="4" id="KW-0378">Hydrolase</keyword>
<evidence type="ECO:0000256" key="5">
    <source>
        <dbReference type="ARBA" id="ARBA00023124"/>
    </source>
</evidence>
<keyword evidence="2" id="KW-0645">Protease</keyword>
<dbReference type="GO" id="GO:0106300">
    <property type="term" value="P:protein-DNA covalent cross-linking repair"/>
    <property type="evidence" value="ECO:0007669"/>
    <property type="project" value="InterPro"/>
</dbReference>
<protein>
    <recommendedName>
        <fullName evidence="11">DUF159-domain-containing protein</fullName>
    </recommendedName>
</protein>
<keyword evidence="6" id="KW-0238">DNA-binding</keyword>
<feature type="compositionally biased region" description="Polar residues" evidence="8">
    <location>
        <begin position="509"/>
        <end position="525"/>
    </location>
</feature>
<organism evidence="9 10">
    <name type="scientific">Mortierella alpina</name>
    <name type="common">Oleaginous fungus</name>
    <name type="synonym">Mortierella renispora</name>
    <dbReference type="NCBI Taxonomy" id="64518"/>
    <lineage>
        <taxon>Eukaryota</taxon>
        <taxon>Fungi</taxon>
        <taxon>Fungi incertae sedis</taxon>
        <taxon>Mucoromycota</taxon>
        <taxon>Mortierellomycotina</taxon>
        <taxon>Mortierellomycetes</taxon>
        <taxon>Mortierellales</taxon>
        <taxon>Mortierellaceae</taxon>
        <taxon>Mortierella</taxon>
    </lineage>
</organism>
<feature type="compositionally biased region" description="Basic and acidic residues" evidence="8">
    <location>
        <begin position="358"/>
        <end position="381"/>
    </location>
</feature>
<feature type="compositionally biased region" description="Basic and acidic residues" evidence="8">
    <location>
        <begin position="420"/>
        <end position="451"/>
    </location>
</feature>
<evidence type="ECO:0000256" key="8">
    <source>
        <dbReference type="SAM" id="MobiDB-lite"/>
    </source>
</evidence>
<evidence type="ECO:0000256" key="6">
    <source>
        <dbReference type="ARBA" id="ARBA00023125"/>
    </source>
</evidence>
<dbReference type="OrthoDB" id="2111841at2759"/>
<evidence type="ECO:0000256" key="4">
    <source>
        <dbReference type="ARBA" id="ARBA00022801"/>
    </source>
</evidence>
<accession>A0A9P6LUP4</accession>
<gene>
    <name evidence="9" type="ORF">BGZ70_005034</name>
</gene>
<dbReference type="GO" id="GO:0006508">
    <property type="term" value="P:proteolysis"/>
    <property type="evidence" value="ECO:0007669"/>
    <property type="project" value="UniProtKB-KW"/>
</dbReference>
<evidence type="ECO:0000313" key="10">
    <source>
        <dbReference type="Proteomes" id="UP000738359"/>
    </source>
</evidence>
<comment type="caution">
    <text evidence="9">The sequence shown here is derived from an EMBL/GenBank/DDBJ whole genome shotgun (WGS) entry which is preliminary data.</text>
</comment>
<dbReference type="Gene3D" id="6.10.140.100">
    <property type="match status" value="1"/>
</dbReference>
<feature type="region of interest" description="Disordered" evidence="8">
    <location>
        <begin position="321"/>
        <end position="564"/>
    </location>
</feature>
<keyword evidence="3" id="KW-0227">DNA damage</keyword>
<dbReference type="PANTHER" id="PTHR13604:SF0">
    <property type="entry name" value="ABASIC SITE PROCESSING PROTEIN HMCES"/>
    <property type="match status" value="1"/>
</dbReference>
<dbReference type="InterPro" id="IPR003903">
    <property type="entry name" value="UIM_dom"/>
</dbReference>
<comment type="similarity">
    <text evidence="1">Belongs to the SOS response-associated peptidase family.</text>
</comment>
<dbReference type="Proteomes" id="UP000738359">
    <property type="component" value="Unassembled WGS sequence"/>
</dbReference>
<evidence type="ECO:0000256" key="2">
    <source>
        <dbReference type="ARBA" id="ARBA00022670"/>
    </source>
</evidence>
<feature type="compositionally biased region" description="Polar residues" evidence="8">
    <location>
        <begin position="382"/>
        <end position="391"/>
    </location>
</feature>
<feature type="compositionally biased region" description="Polar residues" evidence="8">
    <location>
        <begin position="482"/>
        <end position="496"/>
    </location>
</feature>